<protein>
    <submittedName>
        <fullName evidence="1">Uncharacterized protein</fullName>
    </submittedName>
</protein>
<sequence length="71" mass="7596">MGELTRRQQLMLGSVTLRNGNVASQVCAEQCSLDGLASSGEVEKRGLLSPTPPNLLCPQTAHSHCRLSLFS</sequence>
<proteinExistence type="predicted"/>
<dbReference type="EMBL" id="JACVVK020000054">
    <property type="protein sequence ID" value="KAK7497979.1"/>
    <property type="molecule type" value="Genomic_DNA"/>
</dbReference>
<dbReference type="Proteomes" id="UP001519460">
    <property type="component" value="Unassembled WGS sequence"/>
</dbReference>
<gene>
    <name evidence="1" type="ORF">BaRGS_00010850</name>
</gene>
<keyword evidence="2" id="KW-1185">Reference proteome</keyword>
<comment type="caution">
    <text evidence="1">The sequence shown here is derived from an EMBL/GenBank/DDBJ whole genome shotgun (WGS) entry which is preliminary data.</text>
</comment>
<evidence type="ECO:0000313" key="1">
    <source>
        <dbReference type="EMBL" id="KAK7497979.1"/>
    </source>
</evidence>
<organism evidence="1 2">
    <name type="scientific">Batillaria attramentaria</name>
    <dbReference type="NCBI Taxonomy" id="370345"/>
    <lineage>
        <taxon>Eukaryota</taxon>
        <taxon>Metazoa</taxon>
        <taxon>Spiralia</taxon>
        <taxon>Lophotrochozoa</taxon>
        <taxon>Mollusca</taxon>
        <taxon>Gastropoda</taxon>
        <taxon>Caenogastropoda</taxon>
        <taxon>Sorbeoconcha</taxon>
        <taxon>Cerithioidea</taxon>
        <taxon>Batillariidae</taxon>
        <taxon>Batillaria</taxon>
    </lineage>
</organism>
<accession>A0ABD0LG96</accession>
<evidence type="ECO:0000313" key="2">
    <source>
        <dbReference type="Proteomes" id="UP001519460"/>
    </source>
</evidence>
<name>A0ABD0LG96_9CAEN</name>
<dbReference type="AlphaFoldDB" id="A0ABD0LG96"/>
<reference evidence="1 2" key="1">
    <citation type="journal article" date="2023" name="Sci. Data">
        <title>Genome assembly of the Korean intertidal mud-creeper Batillaria attramentaria.</title>
        <authorList>
            <person name="Patra A.K."/>
            <person name="Ho P.T."/>
            <person name="Jun S."/>
            <person name="Lee S.J."/>
            <person name="Kim Y."/>
            <person name="Won Y.J."/>
        </authorList>
    </citation>
    <scope>NUCLEOTIDE SEQUENCE [LARGE SCALE GENOMIC DNA]</scope>
    <source>
        <strain evidence="1">Wonlab-2016</strain>
    </source>
</reference>